<evidence type="ECO:0000256" key="4">
    <source>
        <dbReference type="ARBA" id="ARBA00023163"/>
    </source>
</evidence>
<dbReference type="Pfam" id="PF00126">
    <property type="entry name" value="HTH_1"/>
    <property type="match status" value="1"/>
</dbReference>
<dbReference type="PROSITE" id="PS50931">
    <property type="entry name" value="HTH_LYSR"/>
    <property type="match status" value="1"/>
</dbReference>
<evidence type="ECO:0000256" key="2">
    <source>
        <dbReference type="ARBA" id="ARBA00023015"/>
    </source>
</evidence>
<keyword evidence="2" id="KW-0805">Transcription regulation</keyword>
<dbReference type="InterPro" id="IPR036388">
    <property type="entry name" value="WH-like_DNA-bd_sf"/>
</dbReference>
<keyword evidence="7" id="KW-1185">Reference proteome</keyword>
<accession>A0ABY5IJL2</accession>
<dbReference type="RefSeq" id="WP_256114022.1">
    <property type="nucleotide sequence ID" value="NZ_CP050465.1"/>
</dbReference>
<evidence type="ECO:0000259" key="5">
    <source>
        <dbReference type="PROSITE" id="PS50931"/>
    </source>
</evidence>
<dbReference type="Pfam" id="PF03466">
    <property type="entry name" value="LysR_substrate"/>
    <property type="match status" value="1"/>
</dbReference>
<gene>
    <name evidence="6" type="ORF">HB762_24535</name>
</gene>
<dbReference type="PRINTS" id="PR00039">
    <property type="entry name" value="HTHLYSR"/>
</dbReference>
<sequence length="295" mass="33658">MQLQRLKAMAVFAAVVQTGSFNKAAALLGLSRPAVSEQIKKLETLLKVRLLQRSTRMMNLTPDGEKILPLAQSVLDSLLMTERVLSKDEMVGKICLTATYDIAHNWLLPRIKTFSEQYPNIEFDFLITDDKVDLIKNQVDLAVRVSAMSEYGFVARKVFDDELEVYAAPQYLQSLSEPISDENLLEQRWVLLKRVSENGDIWLQNRTEKRRFTPINPIHTNSPIFSRDLILSGMGIGLLINNISRSYIDSGELVQVLPDWKAQQLSCYLLYPSRENLPKRMRILINFLLNSKSIG</sequence>
<dbReference type="Gene3D" id="3.40.190.290">
    <property type="match status" value="1"/>
</dbReference>
<proteinExistence type="inferred from homology"/>
<organism evidence="6 7">
    <name type="scientific">Vibrio campbellii</name>
    <dbReference type="NCBI Taxonomy" id="680"/>
    <lineage>
        <taxon>Bacteria</taxon>
        <taxon>Pseudomonadati</taxon>
        <taxon>Pseudomonadota</taxon>
        <taxon>Gammaproteobacteria</taxon>
        <taxon>Vibrionales</taxon>
        <taxon>Vibrionaceae</taxon>
        <taxon>Vibrio</taxon>
    </lineage>
</organism>
<name>A0ABY5IJL2_9VIBR</name>
<evidence type="ECO:0000256" key="3">
    <source>
        <dbReference type="ARBA" id="ARBA00023125"/>
    </source>
</evidence>
<evidence type="ECO:0000313" key="7">
    <source>
        <dbReference type="Proteomes" id="UP001059912"/>
    </source>
</evidence>
<dbReference type="InterPro" id="IPR058163">
    <property type="entry name" value="LysR-type_TF_proteobact-type"/>
</dbReference>
<dbReference type="InterPro" id="IPR000847">
    <property type="entry name" value="LysR_HTH_N"/>
</dbReference>
<dbReference type="PANTHER" id="PTHR30537">
    <property type="entry name" value="HTH-TYPE TRANSCRIPTIONAL REGULATOR"/>
    <property type="match status" value="1"/>
</dbReference>
<dbReference type="SUPFAM" id="SSF53850">
    <property type="entry name" value="Periplasmic binding protein-like II"/>
    <property type="match status" value="1"/>
</dbReference>
<feature type="domain" description="HTH lysR-type" evidence="5">
    <location>
        <begin position="1"/>
        <end position="61"/>
    </location>
</feature>
<dbReference type="SUPFAM" id="SSF46785">
    <property type="entry name" value="Winged helix' DNA-binding domain"/>
    <property type="match status" value="1"/>
</dbReference>
<dbReference type="InterPro" id="IPR005119">
    <property type="entry name" value="LysR_subst-bd"/>
</dbReference>
<keyword evidence="3" id="KW-0238">DNA-binding</keyword>
<dbReference type="PANTHER" id="PTHR30537:SF5">
    <property type="entry name" value="HTH-TYPE TRANSCRIPTIONAL ACTIVATOR TTDR-RELATED"/>
    <property type="match status" value="1"/>
</dbReference>
<dbReference type="InterPro" id="IPR036390">
    <property type="entry name" value="WH_DNA-bd_sf"/>
</dbReference>
<dbReference type="Gene3D" id="1.10.10.10">
    <property type="entry name" value="Winged helix-like DNA-binding domain superfamily/Winged helix DNA-binding domain"/>
    <property type="match status" value="1"/>
</dbReference>
<dbReference type="EMBL" id="CP050471">
    <property type="protein sequence ID" value="UTZ34339.1"/>
    <property type="molecule type" value="Genomic_DNA"/>
</dbReference>
<dbReference type="Proteomes" id="UP001059912">
    <property type="component" value="Chromosome 2"/>
</dbReference>
<reference evidence="6" key="1">
    <citation type="submission" date="2020-03" db="EMBL/GenBank/DDBJ databases">
        <title>Five strains of Vibrio campbellii isolated from Mariana Trench.</title>
        <authorList>
            <person name="Liang J."/>
            <person name="Zhang X.-H."/>
        </authorList>
    </citation>
    <scope>NUCLEOTIDE SEQUENCE</scope>
    <source>
        <strain evidence="6">LJC013</strain>
    </source>
</reference>
<comment type="similarity">
    <text evidence="1">Belongs to the LysR transcriptional regulatory family.</text>
</comment>
<evidence type="ECO:0000256" key="1">
    <source>
        <dbReference type="ARBA" id="ARBA00009437"/>
    </source>
</evidence>
<keyword evidence="4" id="KW-0804">Transcription</keyword>
<protein>
    <submittedName>
        <fullName evidence="6">LysR family transcriptional regulator</fullName>
    </submittedName>
</protein>
<dbReference type="CDD" id="cd08422">
    <property type="entry name" value="PBP2_CrgA_like"/>
    <property type="match status" value="1"/>
</dbReference>
<evidence type="ECO:0000313" key="6">
    <source>
        <dbReference type="EMBL" id="UTZ34339.1"/>
    </source>
</evidence>